<keyword evidence="3" id="KW-1185">Reference proteome</keyword>
<organism evidence="2 3">
    <name type="scientific">Bradyrhizobium zhanjiangense</name>
    <dbReference type="NCBI Taxonomy" id="1325107"/>
    <lineage>
        <taxon>Bacteria</taxon>
        <taxon>Pseudomonadati</taxon>
        <taxon>Pseudomonadota</taxon>
        <taxon>Alphaproteobacteria</taxon>
        <taxon>Hyphomicrobiales</taxon>
        <taxon>Nitrobacteraceae</taxon>
        <taxon>Bradyrhizobium</taxon>
    </lineage>
</organism>
<evidence type="ECO:0000313" key="2">
    <source>
        <dbReference type="EMBL" id="RXG87722.1"/>
    </source>
</evidence>
<name>A0ABY0DBL1_9BRAD</name>
<sequence>MRVRAFSSGGSLSLRRHPLPNPLPRAGEGAHLRQGCSRFDHASPAYPGLPPLDLGVVSSLRVIRDRA</sequence>
<comment type="caution">
    <text evidence="2">The sequence shown here is derived from an EMBL/GenBank/DDBJ whole genome shotgun (WGS) entry which is preliminary data.</text>
</comment>
<feature type="region of interest" description="Disordered" evidence="1">
    <location>
        <begin position="1"/>
        <end position="32"/>
    </location>
</feature>
<protein>
    <submittedName>
        <fullName evidence="2">Uncharacterized protein</fullName>
    </submittedName>
</protein>
<evidence type="ECO:0000313" key="3">
    <source>
        <dbReference type="Proteomes" id="UP000289946"/>
    </source>
</evidence>
<evidence type="ECO:0000256" key="1">
    <source>
        <dbReference type="SAM" id="MobiDB-lite"/>
    </source>
</evidence>
<dbReference type="Proteomes" id="UP000289946">
    <property type="component" value="Unassembled WGS sequence"/>
</dbReference>
<dbReference type="EMBL" id="RDRA01000027">
    <property type="protein sequence ID" value="RXG87722.1"/>
    <property type="molecule type" value="Genomic_DNA"/>
</dbReference>
<reference evidence="2 3" key="1">
    <citation type="submission" date="2018-10" db="EMBL/GenBank/DDBJ databases">
        <title>Bradyrhizobium sp. nov., isolated from effective nodules of peanut in China.</title>
        <authorList>
            <person name="Li Y."/>
        </authorList>
    </citation>
    <scope>NUCLEOTIDE SEQUENCE [LARGE SCALE GENOMIC DNA]</scope>
    <source>
        <strain evidence="2 3">CCBAU 51781</strain>
    </source>
</reference>
<accession>A0ABY0DBL1</accession>
<gene>
    <name evidence="2" type="ORF">EAS62_35270</name>
</gene>
<proteinExistence type="predicted"/>